<dbReference type="EMBL" id="JACHFW010000018">
    <property type="protein sequence ID" value="MBB5266058.1"/>
    <property type="molecule type" value="Genomic_DNA"/>
</dbReference>
<reference evidence="1 2" key="1">
    <citation type="submission" date="2020-08" db="EMBL/GenBank/DDBJ databases">
        <title>Genomic Encyclopedia of Type Strains, Phase IV (KMG-IV): sequencing the most valuable type-strain genomes for metagenomic binning, comparative biology and taxonomic classification.</title>
        <authorList>
            <person name="Goeker M."/>
        </authorList>
    </citation>
    <scope>NUCLEOTIDE SEQUENCE [LARGE SCALE GENOMIC DNA]</scope>
    <source>
        <strain evidence="1 2">DSM 106146</strain>
    </source>
</reference>
<gene>
    <name evidence="1" type="ORF">HNP82_003212</name>
</gene>
<organism evidence="1 2">
    <name type="scientific">Catenibacillus scindens</name>
    <dbReference type="NCBI Taxonomy" id="673271"/>
    <lineage>
        <taxon>Bacteria</taxon>
        <taxon>Bacillati</taxon>
        <taxon>Bacillota</taxon>
        <taxon>Clostridia</taxon>
        <taxon>Lachnospirales</taxon>
        <taxon>Lachnospiraceae</taxon>
        <taxon>Catenibacillus</taxon>
    </lineage>
</organism>
<sequence length="885" mass="101614">MDRILKELDSGSGEKYLMPFFDFAEGTDRATVRKRLEMLKSMGIESMLGSPRSAEYMGWAFWQDMDIMVEELQRLDMTFWIQDEQTYPTGQANGWILRRYPQHRKLLVDRRYVDAVGPLPGASFPVACWMNPNNIKDLVTLICNEPDDGEYGGAAGNTVRMKSFIQNIPDNELLHVVAWRKDGSTGELLGDGVDLTENVKDGWLYWDVPEGIWSIFIIFRTYRCRRNRDYFNIMDRDSVKVLIEALYEPMYDRYHDIFGTTFRGFFSDETEFGNMPGFNLHRNESSAIGKVKDPLPWCRELEQRLDQTMDGAWKNLLPLLWEKGPEKPMSLIRFTYMDLATQLVQKNFSQQIGTWCREHGCMYIGHFVEDAGNHARLGAGAGHFFRAEYGMDMAGIDVVENQILPGHDYHVYNWGHGEYSGTEFTYALAKLGASASHIDPKKKGRTMCEAFAAYDSGHGLRDFKCVVDNLMSRGVNYIMPNFGLAPDAFGPLMEHRIFPQMTKYMTRICRLHQEGIHIAPVAVLYHGEAEWAGNYMPMHEPLKVLAQSQIDCDILPMDVFCYPERYETQVRGRKLYVNKEEYHALVIPTVEFMTSAYVRTLAALDLPIYFIDKLPEHIIDADDSELDTLSDCSVVSLDGLGYALEQWADISLSSPVPGLRYYHYRRRELDSYMFFQEDPWHEAETDIFFKDHRPCVLYDALEGKYYRAEPLKTERGTQIHLKLRPLQTLFVFFGDVDDIETVPPIEIEATVEPELFWTVAVAEGSRYPEFGPAKPLDTLKNMGAADGLQEFNGTLRYETEFLWDGKPALIDLGHADEMAEIWLNGQFIGRKFLSPYIFDLSDALVKGKNHLIVDISAPPRNQDSQNTVYTPYGLMGPVKFLYTRG</sequence>
<dbReference type="InterPro" id="IPR053161">
    <property type="entry name" value="Ulvan_degrading_GH"/>
</dbReference>
<evidence type="ECO:0000313" key="2">
    <source>
        <dbReference type="Proteomes" id="UP000543642"/>
    </source>
</evidence>
<dbReference type="PANTHER" id="PTHR36848:SF2">
    <property type="entry name" value="SECRETED PROTEIN"/>
    <property type="match status" value="1"/>
</dbReference>
<dbReference type="RefSeq" id="WP_183776299.1">
    <property type="nucleotide sequence ID" value="NZ_JACHFW010000018.1"/>
</dbReference>
<keyword evidence="2" id="KW-1185">Reference proteome</keyword>
<protein>
    <recommendedName>
        <fullName evidence="3">Beta-galactosidase</fullName>
    </recommendedName>
</protein>
<comment type="caution">
    <text evidence="1">The sequence shown here is derived from an EMBL/GenBank/DDBJ whole genome shotgun (WGS) entry which is preliminary data.</text>
</comment>
<proteinExistence type="predicted"/>
<dbReference type="InterPro" id="IPR008979">
    <property type="entry name" value="Galactose-bd-like_sf"/>
</dbReference>
<dbReference type="AlphaFoldDB" id="A0A7W8HDP1"/>
<accession>A0A7W8HDP1</accession>
<evidence type="ECO:0000313" key="1">
    <source>
        <dbReference type="EMBL" id="MBB5266058.1"/>
    </source>
</evidence>
<dbReference type="Proteomes" id="UP000543642">
    <property type="component" value="Unassembled WGS sequence"/>
</dbReference>
<evidence type="ECO:0008006" key="3">
    <source>
        <dbReference type="Google" id="ProtNLM"/>
    </source>
</evidence>
<dbReference type="SUPFAM" id="SSF49785">
    <property type="entry name" value="Galactose-binding domain-like"/>
    <property type="match status" value="1"/>
</dbReference>
<name>A0A7W8HDP1_9FIRM</name>
<dbReference type="PANTHER" id="PTHR36848">
    <property type="entry name" value="DNA-BINDING PROTEIN (PUTATIVE SECRETED PROTEIN)-RELATED"/>
    <property type="match status" value="1"/>
</dbReference>
<dbReference type="Gene3D" id="2.60.120.260">
    <property type="entry name" value="Galactose-binding domain-like"/>
    <property type="match status" value="1"/>
</dbReference>